<dbReference type="Gene3D" id="2.10.70.10">
    <property type="entry name" value="Complement Module, domain 1"/>
    <property type="match status" value="6"/>
</dbReference>
<keyword evidence="2 5" id="KW-0768">Sushi</keyword>
<accession>A0A3S2PH88</accession>
<dbReference type="OrthoDB" id="10051774at2759"/>
<evidence type="ECO:0000256" key="3">
    <source>
        <dbReference type="ARBA" id="ARBA00022729"/>
    </source>
</evidence>
<dbReference type="SUPFAM" id="SSF57535">
    <property type="entry name" value="Complement control module/SCR domain"/>
    <property type="match status" value="5"/>
</dbReference>
<feature type="domain" description="Sushi" evidence="6">
    <location>
        <begin position="14"/>
        <end position="73"/>
    </location>
</feature>
<evidence type="ECO:0000256" key="5">
    <source>
        <dbReference type="PROSITE-ProRule" id="PRU00302"/>
    </source>
</evidence>
<feature type="disulfide bond" evidence="5">
    <location>
        <begin position="16"/>
        <end position="59"/>
    </location>
</feature>
<dbReference type="PANTHER" id="PTHR45785">
    <property type="entry name" value="COMPLEMENT FACTOR H-RELATED"/>
    <property type="match status" value="1"/>
</dbReference>
<dbReference type="PROSITE" id="PS50923">
    <property type="entry name" value="SUSHI"/>
    <property type="match status" value="3"/>
</dbReference>
<keyword evidence="4 5" id="KW-1015">Disulfide bond</keyword>
<evidence type="ECO:0000313" key="7">
    <source>
        <dbReference type="EMBL" id="RVE73650.1"/>
    </source>
</evidence>
<evidence type="ECO:0000259" key="6">
    <source>
        <dbReference type="PROSITE" id="PS50923"/>
    </source>
</evidence>
<evidence type="ECO:0000313" key="8">
    <source>
        <dbReference type="Proteomes" id="UP000283210"/>
    </source>
</evidence>
<reference evidence="7 8" key="2">
    <citation type="submission" date="2019-01" db="EMBL/GenBank/DDBJ databases">
        <title>A chromosome length genome reference of the Java medaka (oryzias javanicus).</title>
        <authorList>
            <person name="Herpin A."/>
            <person name="Takehana Y."/>
            <person name="Naruse K."/>
            <person name="Ansai S."/>
            <person name="Kawaguchi M."/>
        </authorList>
    </citation>
    <scope>NUCLEOTIDE SEQUENCE [LARGE SCALE GENOMIC DNA]</scope>
    <source>
        <strain evidence="7">RS831</strain>
        <tissue evidence="7">Whole body</tissue>
    </source>
</reference>
<dbReference type="Pfam" id="PF00084">
    <property type="entry name" value="Sushi"/>
    <property type="match status" value="4"/>
</dbReference>
<dbReference type="InterPro" id="IPR051503">
    <property type="entry name" value="ComplSys_Reg/VirEntry_Med"/>
</dbReference>
<feature type="domain" description="Sushi" evidence="6">
    <location>
        <begin position="125"/>
        <end position="189"/>
    </location>
</feature>
<dbReference type="AlphaFoldDB" id="A0A3S2PH88"/>
<dbReference type="PANTHER" id="PTHR45785:SF2">
    <property type="entry name" value="COMPLEMENT FACTOR H-RELATED"/>
    <property type="match status" value="1"/>
</dbReference>
<keyword evidence="8" id="KW-1185">Reference proteome</keyword>
<evidence type="ECO:0000256" key="1">
    <source>
        <dbReference type="ARBA" id="ARBA00004328"/>
    </source>
</evidence>
<keyword evidence="3" id="KW-0732">Signal</keyword>
<dbReference type="InterPro" id="IPR035976">
    <property type="entry name" value="Sushi/SCR/CCP_sf"/>
</dbReference>
<dbReference type="InterPro" id="IPR000436">
    <property type="entry name" value="Sushi_SCR_CCP_dom"/>
</dbReference>
<evidence type="ECO:0000256" key="4">
    <source>
        <dbReference type="ARBA" id="ARBA00023157"/>
    </source>
</evidence>
<dbReference type="CDD" id="cd00033">
    <property type="entry name" value="CCP"/>
    <property type="match status" value="3"/>
</dbReference>
<dbReference type="Proteomes" id="UP000283210">
    <property type="component" value="Chromosome 4"/>
</dbReference>
<sequence length="372" mass="42207">MFLSIYCCFAGISEPCDPPPNVPNAVIEAPYQREYVSGSQVIYKCRGNYRLGNYKAIRCLNGQWEDRRISCTPFCNELEDNKLNVELSLRRGEYMNGETVDYKCAHAEEYEGTATCYEGKWNKTIECPGPPCVVPQQRPGLTTSPIISKVKSGGKLNVFCNYGYELEGANEIECLDTGVWSPSFPTCTKTCAMPDIPQTLRLMTPVEGRRAKKGQKLKFECRKRGKFIQGNAEIECLESGDWSQLPRCGDVSLCSAPPAIEFGDVMGSRTEYREGESVEYICPNYYKMEGGPRQTCRNGQWTGHVRCIKPCTVTKEEMDKRNLKFLKHWLDKIYIPHEDHLTFICKDGKRHDERVGLRQQCIEGVMSLPTCV</sequence>
<protein>
    <recommendedName>
        <fullName evidence="6">Sushi domain-containing protein</fullName>
    </recommendedName>
</protein>
<gene>
    <name evidence="7" type="ORF">OJAV_G00033370</name>
</gene>
<reference evidence="7 8" key="1">
    <citation type="submission" date="2018-11" db="EMBL/GenBank/DDBJ databases">
        <authorList>
            <person name="Lopez-Roques C."/>
            <person name="Donnadieu C."/>
            <person name="Bouchez O."/>
            <person name="Klopp C."/>
            <person name="Cabau C."/>
            <person name="Zahm M."/>
        </authorList>
    </citation>
    <scope>NUCLEOTIDE SEQUENCE [LARGE SCALE GENOMIC DNA]</scope>
    <source>
        <strain evidence="7">RS831</strain>
        <tissue evidence="7">Whole body</tissue>
    </source>
</reference>
<dbReference type="EMBL" id="CM012440">
    <property type="protein sequence ID" value="RVE73650.1"/>
    <property type="molecule type" value="Genomic_DNA"/>
</dbReference>
<feature type="disulfide bond" evidence="5">
    <location>
        <begin position="160"/>
        <end position="187"/>
    </location>
</feature>
<name>A0A3S2PH88_ORYJA</name>
<comment type="subcellular location">
    <subcellularLocation>
        <location evidence="1">Virion</location>
    </subcellularLocation>
</comment>
<comment type="caution">
    <text evidence="5">Lacks conserved residue(s) required for the propagation of feature annotation.</text>
</comment>
<feature type="domain" description="Sushi" evidence="6">
    <location>
        <begin position="252"/>
        <end position="309"/>
    </location>
</feature>
<evidence type="ECO:0000256" key="2">
    <source>
        <dbReference type="ARBA" id="ARBA00022659"/>
    </source>
</evidence>
<organism evidence="7 8">
    <name type="scientific">Oryzias javanicus</name>
    <name type="common">Javanese ricefish</name>
    <name type="synonym">Aplocheilus javanicus</name>
    <dbReference type="NCBI Taxonomy" id="123683"/>
    <lineage>
        <taxon>Eukaryota</taxon>
        <taxon>Metazoa</taxon>
        <taxon>Chordata</taxon>
        <taxon>Craniata</taxon>
        <taxon>Vertebrata</taxon>
        <taxon>Euteleostomi</taxon>
        <taxon>Actinopterygii</taxon>
        <taxon>Neopterygii</taxon>
        <taxon>Teleostei</taxon>
        <taxon>Neoteleostei</taxon>
        <taxon>Acanthomorphata</taxon>
        <taxon>Ovalentaria</taxon>
        <taxon>Atherinomorphae</taxon>
        <taxon>Beloniformes</taxon>
        <taxon>Adrianichthyidae</taxon>
        <taxon>Oryziinae</taxon>
        <taxon>Oryzias</taxon>
    </lineage>
</organism>
<dbReference type="SMART" id="SM00032">
    <property type="entry name" value="CCP"/>
    <property type="match status" value="5"/>
</dbReference>
<proteinExistence type="predicted"/>